<proteinExistence type="predicted"/>
<keyword evidence="1" id="KW-1133">Transmembrane helix</keyword>
<keyword evidence="3" id="KW-1185">Reference proteome</keyword>
<feature type="transmembrane region" description="Helical" evidence="1">
    <location>
        <begin position="14"/>
        <end position="33"/>
    </location>
</feature>
<name>A0A6G8Q1R4_9ACTN</name>
<evidence type="ECO:0000313" key="3">
    <source>
        <dbReference type="Proteomes" id="UP000502706"/>
    </source>
</evidence>
<evidence type="ECO:0000256" key="1">
    <source>
        <dbReference type="SAM" id="Phobius"/>
    </source>
</evidence>
<organism evidence="2 3">
    <name type="scientific">Rubrobacter marinus</name>
    <dbReference type="NCBI Taxonomy" id="2653852"/>
    <lineage>
        <taxon>Bacteria</taxon>
        <taxon>Bacillati</taxon>
        <taxon>Actinomycetota</taxon>
        <taxon>Rubrobacteria</taxon>
        <taxon>Rubrobacterales</taxon>
        <taxon>Rubrobacteraceae</taxon>
        <taxon>Rubrobacter</taxon>
    </lineage>
</organism>
<dbReference type="EMBL" id="CP045121">
    <property type="protein sequence ID" value="QIN80411.1"/>
    <property type="molecule type" value="Genomic_DNA"/>
</dbReference>
<keyword evidence="1" id="KW-0472">Membrane</keyword>
<dbReference type="KEGG" id="rmar:GBA65_19955"/>
<reference evidence="2 3" key="1">
    <citation type="submission" date="2019-10" db="EMBL/GenBank/DDBJ databases">
        <title>Rubrobacter sp nov SCSIO 52915 isolated from a deep-sea sediment in the South China Sea.</title>
        <authorList>
            <person name="Chen R.W."/>
        </authorList>
    </citation>
    <scope>NUCLEOTIDE SEQUENCE [LARGE SCALE GENOMIC DNA]</scope>
    <source>
        <strain evidence="2 3">SCSIO 52915</strain>
    </source>
</reference>
<gene>
    <name evidence="2" type="ORF">GBA65_19955</name>
</gene>
<sequence>MSLFHAIAVQHFELVLYAFTLLAGVAPEALALLQRRRSGFRSRRRRRRSGGLFGAFGALLLIFLFGGVAILLLGALALFRLVTGRRR</sequence>
<feature type="transmembrane region" description="Helical" evidence="1">
    <location>
        <begin position="53"/>
        <end position="79"/>
    </location>
</feature>
<dbReference type="Proteomes" id="UP000502706">
    <property type="component" value="Chromosome"/>
</dbReference>
<dbReference type="RefSeq" id="WP_166398081.1">
    <property type="nucleotide sequence ID" value="NZ_CP045121.1"/>
</dbReference>
<dbReference type="AlphaFoldDB" id="A0A6G8Q1R4"/>
<keyword evidence="1" id="KW-0812">Transmembrane</keyword>
<evidence type="ECO:0000313" key="2">
    <source>
        <dbReference type="EMBL" id="QIN80411.1"/>
    </source>
</evidence>
<accession>A0A6G8Q1R4</accession>
<protein>
    <submittedName>
        <fullName evidence="2">Uncharacterized protein</fullName>
    </submittedName>
</protein>